<evidence type="ECO:0000259" key="8">
    <source>
        <dbReference type="PROSITE" id="PS50893"/>
    </source>
</evidence>
<dbReference type="InterPro" id="IPR003439">
    <property type="entry name" value="ABC_transporter-like_ATP-bd"/>
</dbReference>
<dbReference type="GO" id="GO:0034040">
    <property type="term" value="F:ATPase-coupled lipid transmembrane transporter activity"/>
    <property type="evidence" value="ECO:0007669"/>
    <property type="project" value="TreeGrafter"/>
</dbReference>
<dbReference type="GO" id="GO:0030256">
    <property type="term" value="C:type I protein secretion system complex"/>
    <property type="evidence" value="ECO:0007669"/>
    <property type="project" value="InterPro"/>
</dbReference>
<dbReference type="InterPro" id="IPR017871">
    <property type="entry name" value="ABC_transporter-like_CS"/>
</dbReference>
<dbReference type="GO" id="GO:0016887">
    <property type="term" value="F:ATP hydrolysis activity"/>
    <property type="evidence" value="ECO:0007669"/>
    <property type="project" value="InterPro"/>
</dbReference>
<evidence type="ECO:0000256" key="4">
    <source>
        <dbReference type="ARBA" id="ARBA00022840"/>
    </source>
</evidence>
<evidence type="ECO:0000256" key="2">
    <source>
        <dbReference type="ARBA" id="ARBA00022692"/>
    </source>
</evidence>
<dbReference type="NCBIfam" id="TIGR01842">
    <property type="entry name" value="type_I_sec_PrtD"/>
    <property type="match status" value="1"/>
</dbReference>
<dbReference type="SUPFAM" id="SSF90123">
    <property type="entry name" value="ABC transporter transmembrane region"/>
    <property type="match status" value="1"/>
</dbReference>
<dbReference type="PROSITE" id="PS50893">
    <property type="entry name" value="ABC_TRANSPORTER_2"/>
    <property type="match status" value="1"/>
</dbReference>
<feature type="domain" description="ABC transmembrane type-1" evidence="9">
    <location>
        <begin position="1"/>
        <end position="257"/>
    </location>
</feature>
<evidence type="ECO:0000313" key="11">
    <source>
        <dbReference type="Proteomes" id="UP000193077"/>
    </source>
</evidence>
<dbReference type="Proteomes" id="UP000193077">
    <property type="component" value="Unassembled WGS sequence"/>
</dbReference>
<dbReference type="InterPro" id="IPR011527">
    <property type="entry name" value="ABC1_TM_dom"/>
</dbReference>
<dbReference type="PANTHER" id="PTHR24221">
    <property type="entry name" value="ATP-BINDING CASSETTE SUB-FAMILY B"/>
    <property type="match status" value="1"/>
</dbReference>
<proteinExistence type="predicted"/>
<evidence type="ECO:0000256" key="7">
    <source>
        <dbReference type="SAM" id="Phobius"/>
    </source>
</evidence>
<dbReference type="InterPro" id="IPR027417">
    <property type="entry name" value="P-loop_NTPase"/>
</dbReference>
<dbReference type="GO" id="GO:0140359">
    <property type="term" value="F:ABC-type transporter activity"/>
    <property type="evidence" value="ECO:0007669"/>
    <property type="project" value="InterPro"/>
</dbReference>
<dbReference type="GO" id="GO:0030253">
    <property type="term" value="P:protein secretion by the type I secretion system"/>
    <property type="evidence" value="ECO:0007669"/>
    <property type="project" value="InterPro"/>
</dbReference>
<dbReference type="EMBL" id="FWFO01000001">
    <property type="protein sequence ID" value="SLN26289.1"/>
    <property type="molecule type" value="Genomic_DNA"/>
</dbReference>
<keyword evidence="3" id="KW-0547">Nucleotide-binding</keyword>
<gene>
    <name evidence="10" type="primary">prsD_1</name>
    <name evidence="10" type="ORF">TRL7639_00949</name>
</gene>
<feature type="transmembrane region" description="Helical" evidence="7">
    <location>
        <begin position="115"/>
        <end position="135"/>
    </location>
</feature>
<feature type="transmembrane region" description="Helical" evidence="7">
    <location>
        <begin position="90"/>
        <end position="109"/>
    </location>
</feature>
<evidence type="ECO:0000256" key="6">
    <source>
        <dbReference type="ARBA" id="ARBA00023136"/>
    </source>
</evidence>
<dbReference type="Gene3D" id="1.20.1560.10">
    <property type="entry name" value="ABC transporter type 1, transmembrane domain"/>
    <property type="match status" value="1"/>
</dbReference>
<dbReference type="SUPFAM" id="SSF52540">
    <property type="entry name" value="P-loop containing nucleoside triphosphate hydrolases"/>
    <property type="match status" value="1"/>
</dbReference>
<feature type="domain" description="ABC transporter" evidence="8">
    <location>
        <begin position="288"/>
        <end position="524"/>
    </location>
</feature>
<dbReference type="GO" id="GO:0005886">
    <property type="term" value="C:plasma membrane"/>
    <property type="evidence" value="ECO:0007669"/>
    <property type="project" value="UniProtKB-SubCell"/>
</dbReference>
<dbReference type="GO" id="GO:0005524">
    <property type="term" value="F:ATP binding"/>
    <property type="evidence" value="ECO:0007669"/>
    <property type="project" value="UniProtKB-KW"/>
</dbReference>
<dbReference type="PROSITE" id="PS00211">
    <property type="entry name" value="ABC_TRANSPORTER_1"/>
    <property type="match status" value="1"/>
</dbReference>
<keyword evidence="2 7" id="KW-0812">Transmembrane</keyword>
<dbReference type="SMART" id="SM00382">
    <property type="entry name" value="AAA"/>
    <property type="match status" value="1"/>
</dbReference>
<dbReference type="Pfam" id="PF00005">
    <property type="entry name" value="ABC_tran"/>
    <property type="match status" value="1"/>
</dbReference>
<keyword evidence="11" id="KW-1185">Reference proteome</keyword>
<keyword evidence="5 7" id="KW-1133">Transmembrane helix</keyword>
<evidence type="ECO:0000256" key="5">
    <source>
        <dbReference type="ARBA" id="ARBA00022989"/>
    </source>
</evidence>
<keyword evidence="4 10" id="KW-0067">ATP-binding</keyword>
<dbReference type="InterPro" id="IPR010128">
    <property type="entry name" value="ATPase_T1SS_PrtD-like"/>
</dbReference>
<feature type="transmembrane region" description="Helical" evidence="7">
    <location>
        <begin position="16"/>
        <end position="34"/>
    </location>
</feature>
<feature type="transmembrane region" description="Helical" evidence="7">
    <location>
        <begin position="204"/>
        <end position="222"/>
    </location>
</feature>
<keyword evidence="6 7" id="KW-0472">Membrane</keyword>
<evidence type="ECO:0000256" key="1">
    <source>
        <dbReference type="ARBA" id="ARBA00004651"/>
    </source>
</evidence>
<evidence type="ECO:0000313" key="10">
    <source>
        <dbReference type="EMBL" id="SLN26289.1"/>
    </source>
</evidence>
<protein>
    <submittedName>
        <fullName evidence="10">Type I secretion system ATP-binding protein PrsD</fullName>
    </submittedName>
</protein>
<organism evidence="10 11">
    <name type="scientific">Falsiruegeria litorea R37</name>
    <dbReference type="NCBI Taxonomy" id="1200284"/>
    <lineage>
        <taxon>Bacteria</taxon>
        <taxon>Pseudomonadati</taxon>
        <taxon>Pseudomonadota</taxon>
        <taxon>Alphaproteobacteria</taxon>
        <taxon>Rhodobacterales</taxon>
        <taxon>Roseobacteraceae</taxon>
        <taxon>Falsiruegeria</taxon>
    </lineage>
</organism>
<sequence length="533" mass="57294">MLQVYDRVLTSRSEETLAALFLLVGILYLLMALLDYARGRIMARYGANFQTALDRTVFEARLARVSGGTENKSAGRNDLETIQMFTASPVFLAIFDMLWSPVFLIAIFILHPMLGWAACAGAAVLVVIAVLNQIITAQKVHRALAAAHQAQDLSSHVQNAREVVQSQGMRNAVSERWLQKQAAALDDRISSADWTGSFASATKAFRLLLQSAMLAVGAYYVLQGELTAGAMIASSILLGRALAPIEQSLGQWQTVQRARNAWNSLVDLLSSTPKPTPVTPLPRPEASVQVRKLIVVPPGASSPTLKSLNFAVKPGQALGVIGRSGSGKSSLAKALLGIWPVASGEVRLGGAELSQYDPDHLGRHVGYLPQNVVLLPGTVAENIARMAQDVAGDAVVAAAKRANAHDMILTLPDGYDTLLDGDQSRLSGGQRQRVALARALFGDPVLLILDEPNSALDAEGSKALNRTIKEFKIENKAVIIMSHRPQAIAECDTLVVLDQGTVVSYGPRDEVMKAQLKNVETLQRNFSNQATAQ</sequence>
<evidence type="ECO:0000259" key="9">
    <source>
        <dbReference type="PROSITE" id="PS50929"/>
    </source>
</evidence>
<dbReference type="InterPro" id="IPR036640">
    <property type="entry name" value="ABC1_TM_sf"/>
</dbReference>
<reference evidence="10 11" key="1">
    <citation type="submission" date="2017-03" db="EMBL/GenBank/DDBJ databases">
        <authorList>
            <person name="Afonso C.L."/>
            <person name="Miller P.J."/>
            <person name="Scott M.A."/>
            <person name="Spackman E."/>
            <person name="Goraichik I."/>
            <person name="Dimitrov K.M."/>
            <person name="Suarez D.L."/>
            <person name="Swayne D.E."/>
        </authorList>
    </citation>
    <scope>NUCLEOTIDE SEQUENCE [LARGE SCALE GENOMIC DNA]</scope>
    <source>
        <strain evidence="10 11">CECT 7639</strain>
    </source>
</reference>
<dbReference type="Pfam" id="PF00664">
    <property type="entry name" value="ABC_membrane"/>
    <property type="match status" value="1"/>
</dbReference>
<evidence type="ECO:0000256" key="3">
    <source>
        <dbReference type="ARBA" id="ARBA00022741"/>
    </source>
</evidence>
<comment type="subcellular location">
    <subcellularLocation>
        <location evidence="1">Cell membrane</location>
        <topology evidence="1">Multi-pass membrane protein</topology>
    </subcellularLocation>
</comment>
<dbReference type="PANTHER" id="PTHR24221:SF248">
    <property type="entry name" value="ABC TRANSPORTER TRANSMEMBRANE REGION"/>
    <property type="match status" value="1"/>
</dbReference>
<name>A0A1Y5RZN9_9RHOB</name>
<dbReference type="InterPro" id="IPR039421">
    <property type="entry name" value="Type_1_exporter"/>
</dbReference>
<accession>A0A1Y5RZN9</accession>
<dbReference type="PROSITE" id="PS50929">
    <property type="entry name" value="ABC_TM1F"/>
    <property type="match status" value="1"/>
</dbReference>
<dbReference type="InterPro" id="IPR003593">
    <property type="entry name" value="AAA+_ATPase"/>
</dbReference>
<dbReference type="AlphaFoldDB" id="A0A1Y5RZN9"/>
<dbReference type="Gene3D" id="3.40.50.300">
    <property type="entry name" value="P-loop containing nucleotide triphosphate hydrolases"/>
    <property type="match status" value="1"/>
</dbReference>